<evidence type="ECO:0000313" key="3">
    <source>
        <dbReference type="Proteomes" id="UP000292927"/>
    </source>
</evidence>
<name>A0A4Q7PMQ8_9FIRM</name>
<evidence type="ECO:0000313" key="2">
    <source>
        <dbReference type="EMBL" id="RZT01190.1"/>
    </source>
</evidence>
<dbReference type="EMBL" id="SGXF01000002">
    <property type="protein sequence ID" value="RZT01190.1"/>
    <property type="molecule type" value="Genomic_DNA"/>
</dbReference>
<evidence type="ECO:0000256" key="1">
    <source>
        <dbReference type="SAM" id="MobiDB-lite"/>
    </source>
</evidence>
<comment type="caution">
    <text evidence="2">The sequence shown here is derived from an EMBL/GenBank/DDBJ whole genome shotgun (WGS) entry which is preliminary data.</text>
</comment>
<protein>
    <submittedName>
        <fullName evidence="2">Uncharacterized protein</fullName>
    </submittedName>
</protein>
<dbReference type="AlphaFoldDB" id="A0A4Q7PMQ8"/>
<dbReference type="Proteomes" id="UP000292927">
    <property type="component" value="Unassembled WGS sequence"/>
</dbReference>
<organism evidence="2 3">
    <name type="scientific">Cuneatibacter caecimuris</name>
    <dbReference type="NCBI Taxonomy" id="1796618"/>
    <lineage>
        <taxon>Bacteria</taxon>
        <taxon>Bacillati</taxon>
        <taxon>Bacillota</taxon>
        <taxon>Clostridia</taxon>
        <taxon>Lachnospirales</taxon>
        <taxon>Lachnospiraceae</taxon>
        <taxon>Cuneatibacter</taxon>
    </lineage>
</organism>
<sequence>METYLQEMQEIMHKLSPQNQKYMITLARVAAIAEEGMREQMKLESKKQGRREKKDDSS</sequence>
<accession>A0A4Q7PMQ8</accession>
<dbReference type="RefSeq" id="WP_165388865.1">
    <property type="nucleotide sequence ID" value="NZ_SGXF01000002.1"/>
</dbReference>
<keyword evidence="3" id="KW-1185">Reference proteome</keyword>
<proteinExistence type="predicted"/>
<gene>
    <name evidence="2" type="ORF">EV209_1632</name>
</gene>
<feature type="region of interest" description="Disordered" evidence="1">
    <location>
        <begin position="39"/>
        <end position="58"/>
    </location>
</feature>
<reference evidence="2 3" key="1">
    <citation type="submission" date="2019-02" db="EMBL/GenBank/DDBJ databases">
        <title>Genomic Encyclopedia of Type Strains, Phase IV (KMG-IV): sequencing the most valuable type-strain genomes for metagenomic binning, comparative biology and taxonomic classification.</title>
        <authorList>
            <person name="Goeker M."/>
        </authorList>
    </citation>
    <scope>NUCLEOTIDE SEQUENCE [LARGE SCALE GENOMIC DNA]</scope>
    <source>
        <strain evidence="2 3">DSM 29486</strain>
    </source>
</reference>